<dbReference type="EMBL" id="PDNB01000131">
    <property type="protein sequence ID" value="PGH04869.1"/>
    <property type="molecule type" value="Genomic_DNA"/>
</dbReference>
<comment type="catalytic activity">
    <reaction evidence="4">
        <text>GTP + H2O = GDP + phosphate + H(+)</text>
        <dbReference type="Rhea" id="RHEA:19669"/>
        <dbReference type="ChEBI" id="CHEBI:15377"/>
        <dbReference type="ChEBI" id="CHEBI:15378"/>
        <dbReference type="ChEBI" id="CHEBI:37565"/>
        <dbReference type="ChEBI" id="CHEBI:43474"/>
        <dbReference type="ChEBI" id="CHEBI:58189"/>
        <dbReference type="EC" id="3.6.5.2"/>
    </reaction>
</comment>
<dbReference type="PROSITE" id="PS51419">
    <property type="entry name" value="RAB"/>
    <property type="match status" value="1"/>
</dbReference>
<dbReference type="OrthoDB" id="18798at2759"/>
<dbReference type="GO" id="GO:0003925">
    <property type="term" value="F:G protein activity"/>
    <property type="evidence" value="ECO:0007669"/>
    <property type="project" value="UniProtKB-EC"/>
</dbReference>
<reference evidence="5 6" key="1">
    <citation type="submission" date="2017-10" db="EMBL/GenBank/DDBJ databases">
        <title>Comparative genomics in systemic dimorphic fungi from Ajellomycetaceae.</title>
        <authorList>
            <person name="Munoz J.F."/>
            <person name="Mcewen J.G."/>
            <person name="Clay O.K."/>
            <person name="Cuomo C.A."/>
        </authorList>
    </citation>
    <scope>NUCLEOTIDE SEQUENCE [LARGE SCALE GENOMIC DNA]</scope>
    <source>
        <strain evidence="5 6">UAMH5409</strain>
    </source>
</reference>
<evidence type="ECO:0000256" key="1">
    <source>
        <dbReference type="ARBA" id="ARBA00008344"/>
    </source>
</evidence>
<dbReference type="PANTHER" id="PTHR45704">
    <property type="entry name" value="RAS-LIKE FAMILY MEMBER 11"/>
    <property type="match status" value="1"/>
</dbReference>
<dbReference type="PROSITE" id="PS51421">
    <property type="entry name" value="RAS"/>
    <property type="match status" value="1"/>
</dbReference>
<dbReference type="SUPFAM" id="SSF52540">
    <property type="entry name" value="P-loop containing nucleoside triphosphate hydrolases"/>
    <property type="match status" value="1"/>
</dbReference>
<evidence type="ECO:0000256" key="4">
    <source>
        <dbReference type="ARBA" id="ARBA00048098"/>
    </source>
</evidence>
<dbReference type="EC" id="3.6.5.2" evidence="2"/>
<name>A0A2B7X7J2_9EURO</name>
<sequence>MRFCKPFFPRRDKTKDGTVGIGDHGRGARMAEYILVVGGRVSECVMDRVILGDCFHGPTLIAQQKMFADPHHRGCTLDSGEEVVLEFLLLANEWLWSQQPMTLQCLRAAHGLVIVFCIEDRESFDKLVDDSNFLLRLKEEHSLPVILLGCEPGYCKPTGNTRQVTKNEAEDLAEALGTSYVEVRSKSGTRDLDYTPFRHLVKEIRSVSD</sequence>
<accession>A0A2B7X7J2</accession>
<dbReference type="InterPro" id="IPR051065">
    <property type="entry name" value="Ras-related_GTPase"/>
</dbReference>
<dbReference type="GO" id="GO:0005525">
    <property type="term" value="F:GTP binding"/>
    <property type="evidence" value="ECO:0007669"/>
    <property type="project" value="InterPro"/>
</dbReference>
<dbReference type="Proteomes" id="UP000223968">
    <property type="component" value="Unassembled WGS sequence"/>
</dbReference>
<dbReference type="AlphaFoldDB" id="A0A2B7X7J2"/>
<dbReference type="STRING" id="1447875.A0A2B7X7J2"/>
<evidence type="ECO:0000256" key="3">
    <source>
        <dbReference type="ARBA" id="ARBA00022801"/>
    </source>
</evidence>
<evidence type="ECO:0000256" key="2">
    <source>
        <dbReference type="ARBA" id="ARBA00011984"/>
    </source>
</evidence>
<comment type="caution">
    <text evidence="5">The sequence shown here is derived from an EMBL/GenBank/DDBJ whole genome shotgun (WGS) entry which is preliminary data.</text>
</comment>
<evidence type="ECO:0000313" key="5">
    <source>
        <dbReference type="EMBL" id="PGH04869.1"/>
    </source>
</evidence>
<organism evidence="5 6">
    <name type="scientific">Helicocarpus griseus UAMH5409</name>
    <dbReference type="NCBI Taxonomy" id="1447875"/>
    <lineage>
        <taxon>Eukaryota</taxon>
        <taxon>Fungi</taxon>
        <taxon>Dikarya</taxon>
        <taxon>Ascomycota</taxon>
        <taxon>Pezizomycotina</taxon>
        <taxon>Eurotiomycetes</taxon>
        <taxon>Eurotiomycetidae</taxon>
        <taxon>Onygenales</taxon>
        <taxon>Ajellomycetaceae</taxon>
        <taxon>Helicocarpus</taxon>
    </lineage>
</organism>
<protein>
    <recommendedName>
        <fullName evidence="2">small monomeric GTPase</fullName>
        <ecNumber evidence="2">3.6.5.2</ecNumber>
    </recommendedName>
</protein>
<keyword evidence="6" id="KW-1185">Reference proteome</keyword>
<dbReference type="Gene3D" id="3.40.50.300">
    <property type="entry name" value="P-loop containing nucleotide triphosphate hydrolases"/>
    <property type="match status" value="1"/>
</dbReference>
<dbReference type="SMART" id="SM00173">
    <property type="entry name" value="RAS"/>
    <property type="match status" value="1"/>
</dbReference>
<comment type="similarity">
    <text evidence="1">Belongs to the small GTPase superfamily. Ras family.</text>
</comment>
<dbReference type="InterPro" id="IPR001806">
    <property type="entry name" value="Small_GTPase"/>
</dbReference>
<evidence type="ECO:0000313" key="6">
    <source>
        <dbReference type="Proteomes" id="UP000223968"/>
    </source>
</evidence>
<dbReference type="InterPro" id="IPR027417">
    <property type="entry name" value="P-loop_NTPase"/>
</dbReference>
<dbReference type="Pfam" id="PF00071">
    <property type="entry name" value="Ras"/>
    <property type="match status" value="1"/>
</dbReference>
<gene>
    <name evidence="5" type="ORF">AJ79_06954</name>
</gene>
<keyword evidence="3" id="KW-0378">Hydrolase</keyword>
<proteinExistence type="inferred from homology"/>